<dbReference type="SUPFAM" id="SSF111331">
    <property type="entry name" value="NAD kinase/diacylglycerol kinase-like"/>
    <property type="match status" value="1"/>
</dbReference>
<dbReference type="Gene3D" id="3.40.50.10330">
    <property type="entry name" value="Probable inorganic polyphosphate/atp-NAD kinase, domain 1"/>
    <property type="match status" value="1"/>
</dbReference>
<sequence>MTGGRRPSDAPRSPVRALLLYNPAATTTTARVRDAIAQLLASELKLEVAPTKRRDHASFLAAGAADEGIDVVVALGGDGTVNEIVQGVAHSRVLLAVLPGGSTNVYARALGLPNDPRAATQEVVDLLRHGQHRRVPLASANERYFCFAAGLGFDAEVVRRVEQRPRVKRVVRQGAFVISGIGPLLTASDPRRAEIRVTADGTTHEGYRSVVCGAAQPYTYLGPWPVRLCPDGSLDRGLAVTALTRLGLPGLLRLARVALSAGDVRRLPTVDAWSDLTEAHLLSDRPLPLQLDGDYVGELTEVWLRRVPAALSVVAPRS</sequence>
<keyword evidence="5" id="KW-1185">Reference proteome</keyword>
<dbReference type="InterPro" id="IPR001206">
    <property type="entry name" value="Diacylglycerol_kinase_cat_dom"/>
</dbReference>
<evidence type="ECO:0000256" key="2">
    <source>
        <dbReference type="ARBA" id="ARBA00005983"/>
    </source>
</evidence>
<dbReference type="AlphaFoldDB" id="A0A411YDA4"/>
<name>A0A411YDA4_9ACTN</name>
<keyword evidence="4" id="KW-0808">Transferase</keyword>
<dbReference type="GO" id="GO:0004143">
    <property type="term" value="F:ATP-dependent diacylglycerol kinase activity"/>
    <property type="evidence" value="ECO:0007669"/>
    <property type="project" value="TreeGrafter"/>
</dbReference>
<dbReference type="InterPro" id="IPR017438">
    <property type="entry name" value="ATP-NAD_kinase_N"/>
</dbReference>
<evidence type="ECO:0000313" key="4">
    <source>
        <dbReference type="EMBL" id="QBI19180.1"/>
    </source>
</evidence>
<dbReference type="SMART" id="SM00046">
    <property type="entry name" value="DAGKc"/>
    <property type="match status" value="1"/>
</dbReference>
<comment type="similarity">
    <text evidence="2">Belongs to the diacylglycerol/lipid kinase family.</text>
</comment>
<feature type="domain" description="DAGKc" evidence="3">
    <location>
        <begin position="12"/>
        <end position="144"/>
    </location>
</feature>
<evidence type="ECO:0000259" key="3">
    <source>
        <dbReference type="PROSITE" id="PS50146"/>
    </source>
</evidence>
<dbReference type="InterPro" id="IPR016064">
    <property type="entry name" value="NAD/diacylglycerol_kinase_sf"/>
</dbReference>
<dbReference type="PANTHER" id="PTHR12358:SF106">
    <property type="entry name" value="LIPID KINASE YEGS"/>
    <property type="match status" value="1"/>
</dbReference>
<dbReference type="OrthoDB" id="142078at2"/>
<dbReference type="GO" id="GO:0005886">
    <property type="term" value="C:plasma membrane"/>
    <property type="evidence" value="ECO:0007669"/>
    <property type="project" value="TreeGrafter"/>
</dbReference>
<accession>A0A411YDA4</accession>
<dbReference type="Proteomes" id="UP000291469">
    <property type="component" value="Chromosome"/>
</dbReference>
<dbReference type="PANTHER" id="PTHR12358">
    <property type="entry name" value="SPHINGOSINE KINASE"/>
    <property type="match status" value="1"/>
</dbReference>
<dbReference type="Pfam" id="PF00781">
    <property type="entry name" value="DAGK_cat"/>
    <property type="match status" value="1"/>
</dbReference>
<dbReference type="Gene3D" id="2.60.200.40">
    <property type="match status" value="1"/>
</dbReference>
<evidence type="ECO:0000313" key="5">
    <source>
        <dbReference type="Proteomes" id="UP000291469"/>
    </source>
</evidence>
<dbReference type="PROSITE" id="PS50146">
    <property type="entry name" value="DAGK"/>
    <property type="match status" value="1"/>
</dbReference>
<organism evidence="4 5">
    <name type="scientific">Egibacter rhizosphaerae</name>
    <dbReference type="NCBI Taxonomy" id="1670831"/>
    <lineage>
        <taxon>Bacteria</taxon>
        <taxon>Bacillati</taxon>
        <taxon>Actinomycetota</taxon>
        <taxon>Nitriliruptoria</taxon>
        <taxon>Egibacterales</taxon>
        <taxon>Egibacteraceae</taxon>
        <taxon>Egibacter</taxon>
    </lineage>
</organism>
<dbReference type="KEGG" id="erz:ER308_06265"/>
<reference evidence="4 5" key="1">
    <citation type="submission" date="2019-01" db="EMBL/GenBank/DDBJ databases">
        <title>Egibacter rhizosphaerae EGI 80759T.</title>
        <authorList>
            <person name="Chen D.-D."/>
            <person name="Tian Y."/>
            <person name="Jiao J.-Y."/>
            <person name="Zhang X.-T."/>
            <person name="Zhang Y.-G."/>
            <person name="Zhang Y."/>
            <person name="Xiao M."/>
            <person name="Shu W.-S."/>
            <person name="Li W.-J."/>
        </authorList>
    </citation>
    <scope>NUCLEOTIDE SEQUENCE [LARGE SCALE GENOMIC DNA]</scope>
    <source>
        <strain evidence="4 5">EGI 80759</strain>
    </source>
</reference>
<comment type="cofactor">
    <cofactor evidence="1">
        <name>Mg(2+)</name>
        <dbReference type="ChEBI" id="CHEBI:18420"/>
    </cofactor>
</comment>
<gene>
    <name evidence="4" type="ORF">ER308_06265</name>
</gene>
<dbReference type="EMBL" id="CP036402">
    <property type="protein sequence ID" value="QBI19180.1"/>
    <property type="molecule type" value="Genomic_DNA"/>
</dbReference>
<proteinExistence type="inferred from homology"/>
<keyword evidence="4" id="KW-0418">Kinase</keyword>
<protein>
    <submittedName>
        <fullName evidence="4">Diacylglycerol kinase family lipid kinase</fullName>
    </submittedName>
</protein>
<dbReference type="InterPro" id="IPR050187">
    <property type="entry name" value="Lipid_Phosphate_FormReg"/>
</dbReference>
<evidence type="ECO:0000256" key="1">
    <source>
        <dbReference type="ARBA" id="ARBA00001946"/>
    </source>
</evidence>